<dbReference type="InterPro" id="IPR001128">
    <property type="entry name" value="Cyt_P450"/>
</dbReference>
<gene>
    <name evidence="1" type="ORF">CORC01_07605</name>
</gene>
<keyword evidence="2" id="KW-1185">Reference proteome</keyword>
<dbReference type="GO" id="GO:0005506">
    <property type="term" value="F:iron ion binding"/>
    <property type="evidence" value="ECO:0007669"/>
    <property type="project" value="InterPro"/>
</dbReference>
<reference evidence="1 2" key="1">
    <citation type="submission" date="2016-09" db="EMBL/GenBank/DDBJ databases">
        <authorList>
            <person name="Capua I."/>
            <person name="De Benedictis P."/>
            <person name="Joannis T."/>
            <person name="Lombin L.H."/>
            <person name="Cattoli G."/>
        </authorList>
    </citation>
    <scope>NUCLEOTIDE SEQUENCE [LARGE SCALE GENOMIC DNA]</scope>
    <source>
        <strain evidence="1 2">IMI 309357</strain>
    </source>
</reference>
<dbReference type="Proteomes" id="UP000176998">
    <property type="component" value="Unassembled WGS sequence"/>
</dbReference>
<proteinExistence type="predicted"/>
<dbReference type="InterPro" id="IPR036396">
    <property type="entry name" value="Cyt_P450_sf"/>
</dbReference>
<name>A0A1G4B6Z1_9PEZI</name>
<sequence length="1010" mass="115585">MYAMIAMATPTLNSEVIPMKSRVCHKFYEPLVLLKALNVEMTNLAEFVDPDDLNYRGDAKKIFKAFLYKLAHVCDSMPGNGGGTVTSVMLLRGADGTNVEYRFASNQRNEEDLQDVAAFMRFLLERTGRESTLVDAPNLRKDLLNAVLWFNRLRISFYIGRLEKEIQNCLANSQDDVRNCNILLHDLITLKASEAWAYIDQRARNIRLSGGTSISSSCWPEMRHMVNRLLAYCKDVEFFILAKENWPEIFRSFTITACPSSQPLPRPGRNKSMTAESIVGRMTRKEFSIEKFRALVNSLQMVHLDERIQAEYKKDNFHPIVHSEILLLNNLEKTVGGISPGRFFNEWMYIGSSKPTCRLCEYYFEEHRSGVEHRSSHKNLYISWRVPDVLQSEGDEGEEKREIMINRLLQRIRKDAFDLVEKKVRPTFRNHDSLTSSVRMTLRGRWSETFDTSDVTSQMGSLGLNDGGDDEVGGVSLSIRKSSLQLVHLMVIDPARVSGDGRERRNFCVHNVLTSSQLVKSTFITTIKCGADSNLISHAMAQSHVVKLYIGPMRFYFVQGGESVQAMFRSSASISSNKFILLVMKNLQGSAEEDVAKFANDKSGRLKIPAQGYENMPQEKRYWYNLHHITIENLSRSEPCALLAETYTKFLGDALEKQPLGQWATVRLFDLLRKDMCESAIKSLCGPKLLEMFPDYVDQFWRFESVAFQVVYGLPKWINRKPVEERDKLNGMTQKYLEAAFSTLDWDGPGTESAWEPVFGSIYMRKISKWLHDAGMAMETKAGFHMIAIFGINANTIPIATWVLIELLRDPELFRAVRDEAHQTLHIDPVTGKRSFDVPKLISMPLMQSIFTECMRLHVSIAISREIVKTTTLQGFRLKKGSMIQAPTNLVHLDEQIWSQEGHAASEFWAERHIKHVTQVEESTGQQTTQRQFVMAGKPSEFFPFGRFFAKQEVLLTIAMLVTKFDMEFVEWTTLSGLKSDRAPVDDERYFGTAAVPPDRDVKVRWKRLW</sequence>
<dbReference type="PANTHER" id="PTHR42037:SF1">
    <property type="match status" value="1"/>
</dbReference>
<dbReference type="AlphaFoldDB" id="A0A1G4B6Z1"/>
<evidence type="ECO:0000313" key="2">
    <source>
        <dbReference type="Proteomes" id="UP000176998"/>
    </source>
</evidence>
<dbReference type="STRING" id="1209926.A0A1G4B6Z1"/>
<evidence type="ECO:0000313" key="1">
    <source>
        <dbReference type="EMBL" id="OHE97164.1"/>
    </source>
</evidence>
<dbReference type="EMBL" id="MJBS01000061">
    <property type="protein sequence ID" value="OHE97164.1"/>
    <property type="molecule type" value="Genomic_DNA"/>
</dbReference>
<accession>A0A1G4B6Z1</accession>
<dbReference type="Gene3D" id="1.10.630.10">
    <property type="entry name" value="Cytochrome P450"/>
    <property type="match status" value="1"/>
</dbReference>
<organism evidence="1 2">
    <name type="scientific">Colletotrichum orchidophilum</name>
    <dbReference type="NCBI Taxonomy" id="1209926"/>
    <lineage>
        <taxon>Eukaryota</taxon>
        <taxon>Fungi</taxon>
        <taxon>Dikarya</taxon>
        <taxon>Ascomycota</taxon>
        <taxon>Pezizomycotina</taxon>
        <taxon>Sordariomycetes</taxon>
        <taxon>Hypocreomycetidae</taxon>
        <taxon>Glomerellales</taxon>
        <taxon>Glomerellaceae</taxon>
        <taxon>Colletotrichum</taxon>
    </lineage>
</organism>
<comment type="caution">
    <text evidence="1">The sequence shown here is derived from an EMBL/GenBank/DDBJ whole genome shotgun (WGS) entry which is preliminary data.</text>
</comment>
<dbReference type="RefSeq" id="XP_022474319.1">
    <property type="nucleotide sequence ID" value="XM_022619240.1"/>
</dbReference>
<dbReference type="GO" id="GO:0004497">
    <property type="term" value="F:monooxygenase activity"/>
    <property type="evidence" value="ECO:0007669"/>
    <property type="project" value="InterPro"/>
</dbReference>
<dbReference type="GO" id="GO:0020037">
    <property type="term" value="F:heme binding"/>
    <property type="evidence" value="ECO:0007669"/>
    <property type="project" value="InterPro"/>
</dbReference>
<dbReference type="OrthoDB" id="3366823at2759"/>
<dbReference type="Pfam" id="PF14441">
    <property type="entry name" value="OTT_1508_deam"/>
    <property type="match status" value="1"/>
</dbReference>
<dbReference type="GeneID" id="34560750"/>
<dbReference type="GO" id="GO:0016705">
    <property type="term" value="F:oxidoreductase activity, acting on paired donors, with incorporation or reduction of molecular oxygen"/>
    <property type="evidence" value="ECO:0007669"/>
    <property type="project" value="InterPro"/>
</dbReference>
<dbReference type="PANTHER" id="PTHR42037">
    <property type="match status" value="1"/>
</dbReference>
<dbReference type="Pfam" id="PF00067">
    <property type="entry name" value="p450"/>
    <property type="match status" value="1"/>
</dbReference>
<dbReference type="SUPFAM" id="SSF48264">
    <property type="entry name" value="Cytochrome P450"/>
    <property type="match status" value="1"/>
</dbReference>
<dbReference type="InterPro" id="IPR027796">
    <property type="entry name" value="OTT_1508_deam-like"/>
</dbReference>
<protein>
    <submittedName>
        <fullName evidence="1">Uncharacterized protein</fullName>
    </submittedName>
</protein>
<dbReference type="CDD" id="cd11040">
    <property type="entry name" value="CYP7_CYP8-like"/>
    <property type="match status" value="1"/>
</dbReference>